<protein>
    <submittedName>
        <fullName evidence="2">Uncharacterized protein</fullName>
    </submittedName>
</protein>
<dbReference type="EMBL" id="CAJVCH010200886">
    <property type="protein sequence ID" value="CAG7730830.1"/>
    <property type="molecule type" value="Genomic_DNA"/>
</dbReference>
<evidence type="ECO:0000313" key="3">
    <source>
        <dbReference type="Proteomes" id="UP000708208"/>
    </source>
</evidence>
<feature type="transmembrane region" description="Helical" evidence="1">
    <location>
        <begin position="263"/>
        <end position="285"/>
    </location>
</feature>
<comment type="caution">
    <text evidence="2">The sequence shown here is derived from an EMBL/GenBank/DDBJ whole genome shotgun (WGS) entry which is preliminary data.</text>
</comment>
<accession>A0A8J2K149</accession>
<organism evidence="2 3">
    <name type="scientific">Allacma fusca</name>
    <dbReference type="NCBI Taxonomy" id="39272"/>
    <lineage>
        <taxon>Eukaryota</taxon>
        <taxon>Metazoa</taxon>
        <taxon>Ecdysozoa</taxon>
        <taxon>Arthropoda</taxon>
        <taxon>Hexapoda</taxon>
        <taxon>Collembola</taxon>
        <taxon>Symphypleona</taxon>
        <taxon>Sminthuridae</taxon>
        <taxon>Allacma</taxon>
    </lineage>
</organism>
<reference evidence="2" key="1">
    <citation type="submission" date="2021-06" db="EMBL/GenBank/DDBJ databases">
        <authorList>
            <person name="Hodson N. C."/>
            <person name="Mongue J. A."/>
            <person name="Jaron S. K."/>
        </authorList>
    </citation>
    <scope>NUCLEOTIDE SEQUENCE</scope>
</reference>
<sequence>FVIVYGIHPRKFQTFPQQHRFTGNNFAFLICRCCVKYFSIGEYDVHRVGKIDTREKYLSSKLYVHVYAFPCTTILTCKPELELLFEQVIQNGRAIIWFPTIIDNRAKLQSSYSQKIDIFGKVVNQTLFLNLVEYFLMQGINLTGISKGKNVHTKNCPSIFKSVLEAMSKGLDITVVSTGRSLPYKFFTPDGVYVAKESISLFTSPFEPSVWLCIICSCCICSLVYSIGGNLIGSNDNNDWVFITLKFLRVLLEQSYMKRQRRFLGVIFGTWLVASFIFLNCYRGVLKTEFSVGRTQSKWKYLEEIISFKTITILRKFFCSNYNENLYDLYSAKESISKKWNDLHHFTHFPIFDFYRALGRKRDEGKHLNGFMKKDKLFGGSRKQREFLNGIATKSEQFGESGQQNAYLLCENRIQNFVRNANGTEYAFIARADTVKFYQETLKHVKGLSLGDNLKVEDNYLRFSNVFGISSAMEGKHHRWISGRMKMLVESGIYWFWERLQEIRLPTYRIVSMKVDAEKPLSFSGSCMELVFYLFLFSMLFHVVVFAAEYILFYFGRNLVHGVLFIQSFRTFVQNFQTM</sequence>
<name>A0A8J2K149_9HEXA</name>
<proteinExistence type="predicted"/>
<keyword evidence="1" id="KW-0812">Transmembrane</keyword>
<evidence type="ECO:0000256" key="1">
    <source>
        <dbReference type="SAM" id="Phobius"/>
    </source>
</evidence>
<keyword evidence="1" id="KW-1133">Transmembrane helix</keyword>
<feature type="non-terminal residue" evidence="2">
    <location>
        <position position="1"/>
    </location>
</feature>
<keyword evidence="1" id="KW-0472">Membrane</keyword>
<gene>
    <name evidence="2" type="ORF">AFUS01_LOCUS19446</name>
</gene>
<feature type="transmembrane region" description="Helical" evidence="1">
    <location>
        <begin position="209"/>
        <end position="228"/>
    </location>
</feature>
<feature type="transmembrane region" description="Helical" evidence="1">
    <location>
        <begin position="530"/>
        <end position="555"/>
    </location>
</feature>
<dbReference type="AlphaFoldDB" id="A0A8J2K149"/>
<dbReference type="Proteomes" id="UP000708208">
    <property type="component" value="Unassembled WGS sequence"/>
</dbReference>
<keyword evidence="3" id="KW-1185">Reference proteome</keyword>
<evidence type="ECO:0000313" key="2">
    <source>
        <dbReference type="EMBL" id="CAG7730830.1"/>
    </source>
</evidence>